<dbReference type="InterPro" id="IPR003439">
    <property type="entry name" value="ABC_transporter-like_ATP-bd"/>
</dbReference>
<dbReference type="GO" id="GO:0140359">
    <property type="term" value="F:ABC-type transporter activity"/>
    <property type="evidence" value="ECO:0007669"/>
    <property type="project" value="InterPro"/>
</dbReference>
<evidence type="ECO:0000256" key="5">
    <source>
        <dbReference type="ARBA" id="ARBA00022840"/>
    </source>
</evidence>
<name>A0A2R4XJU7_9BURK</name>
<dbReference type="GO" id="GO:0005886">
    <property type="term" value="C:plasma membrane"/>
    <property type="evidence" value="ECO:0007669"/>
    <property type="project" value="UniProtKB-SubCell"/>
</dbReference>
<evidence type="ECO:0000256" key="2">
    <source>
        <dbReference type="ARBA" id="ARBA00022475"/>
    </source>
</evidence>
<dbReference type="PROSITE" id="PS50929">
    <property type="entry name" value="ABC_TM1F"/>
    <property type="match status" value="1"/>
</dbReference>
<evidence type="ECO:0000256" key="8">
    <source>
        <dbReference type="SAM" id="MobiDB-lite"/>
    </source>
</evidence>
<keyword evidence="4" id="KW-0547">Nucleotide-binding</keyword>
<dbReference type="PROSITE" id="PS50893">
    <property type="entry name" value="ABC_TRANSPORTER_2"/>
    <property type="match status" value="1"/>
</dbReference>
<dbReference type="AlphaFoldDB" id="A0A2R4XJU7"/>
<feature type="transmembrane region" description="Helical" evidence="9">
    <location>
        <begin position="181"/>
        <end position="202"/>
    </location>
</feature>
<feature type="transmembrane region" description="Helical" evidence="9">
    <location>
        <begin position="294"/>
        <end position="318"/>
    </location>
</feature>
<evidence type="ECO:0000256" key="1">
    <source>
        <dbReference type="ARBA" id="ARBA00004651"/>
    </source>
</evidence>
<keyword evidence="2" id="KW-1003">Cell membrane</keyword>
<dbReference type="Proteomes" id="UP000244571">
    <property type="component" value="Chromosome"/>
</dbReference>
<evidence type="ECO:0000256" key="3">
    <source>
        <dbReference type="ARBA" id="ARBA00022692"/>
    </source>
</evidence>
<evidence type="ECO:0000256" key="4">
    <source>
        <dbReference type="ARBA" id="ARBA00022741"/>
    </source>
</evidence>
<dbReference type="PANTHER" id="PTHR24221:SF653">
    <property type="entry name" value="TRANSPORT ATP-BINDING PROTEIN CYDC"/>
    <property type="match status" value="1"/>
</dbReference>
<dbReference type="InterPro" id="IPR003593">
    <property type="entry name" value="AAA+_ATPase"/>
</dbReference>
<protein>
    <submittedName>
        <fullName evidence="12">ABC transporter ATP-binding protein</fullName>
    </submittedName>
</protein>
<dbReference type="SUPFAM" id="SSF52540">
    <property type="entry name" value="P-loop containing nucleoside triphosphate hydrolases"/>
    <property type="match status" value="1"/>
</dbReference>
<dbReference type="InterPro" id="IPR017871">
    <property type="entry name" value="ABC_transporter-like_CS"/>
</dbReference>
<evidence type="ECO:0000259" key="11">
    <source>
        <dbReference type="PROSITE" id="PS50929"/>
    </source>
</evidence>
<feature type="transmembrane region" description="Helical" evidence="9">
    <location>
        <begin position="64"/>
        <end position="89"/>
    </location>
</feature>
<evidence type="ECO:0000256" key="7">
    <source>
        <dbReference type="ARBA" id="ARBA00023136"/>
    </source>
</evidence>
<feature type="transmembrane region" description="Helical" evidence="9">
    <location>
        <begin position="101"/>
        <end position="120"/>
    </location>
</feature>
<dbReference type="InterPro" id="IPR036640">
    <property type="entry name" value="ABC1_TM_sf"/>
</dbReference>
<keyword evidence="7 9" id="KW-0472">Membrane</keyword>
<feature type="region of interest" description="Disordered" evidence="8">
    <location>
        <begin position="1"/>
        <end position="37"/>
    </location>
</feature>
<dbReference type="Gene3D" id="3.40.50.300">
    <property type="entry name" value="P-loop containing nucleotide triphosphate hydrolases"/>
    <property type="match status" value="1"/>
</dbReference>
<comment type="subcellular location">
    <subcellularLocation>
        <location evidence="1">Cell membrane</location>
        <topology evidence="1">Multi-pass membrane protein</topology>
    </subcellularLocation>
</comment>
<evidence type="ECO:0000313" key="13">
    <source>
        <dbReference type="Proteomes" id="UP000244571"/>
    </source>
</evidence>
<feature type="domain" description="ABC transporter" evidence="10">
    <location>
        <begin position="415"/>
        <end position="629"/>
    </location>
</feature>
<evidence type="ECO:0000313" key="12">
    <source>
        <dbReference type="EMBL" id="AWB34107.1"/>
    </source>
</evidence>
<dbReference type="GO" id="GO:0005524">
    <property type="term" value="F:ATP binding"/>
    <property type="evidence" value="ECO:0007669"/>
    <property type="project" value="UniProtKB-KW"/>
</dbReference>
<dbReference type="SUPFAM" id="SSF90123">
    <property type="entry name" value="ABC transporter transmembrane region"/>
    <property type="match status" value="1"/>
</dbReference>
<organism evidence="12 13">
    <name type="scientific">Orrella marina</name>
    <dbReference type="NCBI Taxonomy" id="2163011"/>
    <lineage>
        <taxon>Bacteria</taxon>
        <taxon>Pseudomonadati</taxon>
        <taxon>Pseudomonadota</taxon>
        <taxon>Betaproteobacteria</taxon>
        <taxon>Burkholderiales</taxon>
        <taxon>Alcaligenaceae</taxon>
        <taxon>Orrella</taxon>
    </lineage>
</organism>
<dbReference type="SMART" id="SM00382">
    <property type="entry name" value="AAA"/>
    <property type="match status" value="1"/>
</dbReference>
<evidence type="ECO:0000256" key="9">
    <source>
        <dbReference type="SAM" id="Phobius"/>
    </source>
</evidence>
<keyword evidence="3 9" id="KW-0812">Transmembrane</keyword>
<feature type="compositionally biased region" description="Pro residues" evidence="8">
    <location>
        <begin position="1"/>
        <end position="12"/>
    </location>
</feature>
<dbReference type="Pfam" id="PF00005">
    <property type="entry name" value="ABC_tran"/>
    <property type="match status" value="1"/>
</dbReference>
<keyword evidence="5 12" id="KW-0067">ATP-binding</keyword>
<evidence type="ECO:0000259" key="10">
    <source>
        <dbReference type="PROSITE" id="PS50893"/>
    </source>
</evidence>
<feature type="transmembrane region" description="Helical" evidence="9">
    <location>
        <begin position="208"/>
        <end position="230"/>
    </location>
</feature>
<dbReference type="EMBL" id="CP028901">
    <property type="protein sequence ID" value="AWB34107.1"/>
    <property type="molecule type" value="Genomic_DNA"/>
</dbReference>
<feature type="domain" description="ABC transmembrane type-1" evidence="11">
    <location>
        <begin position="65"/>
        <end position="354"/>
    </location>
</feature>
<dbReference type="InterPro" id="IPR011527">
    <property type="entry name" value="ABC1_TM_dom"/>
</dbReference>
<dbReference type="GO" id="GO:0016887">
    <property type="term" value="F:ATP hydrolysis activity"/>
    <property type="evidence" value="ECO:0007669"/>
    <property type="project" value="InterPro"/>
</dbReference>
<dbReference type="InterPro" id="IPR027417">
    <property type="entry name" value="P-loop_NTPase"/>
</dbReference>
<accession>A0A2R4XJU7</accession>
<dbReference type="PANTHER" id="PTHR24221">
    <property type="entry name" value="ATP-BINDING CASSETTE SUB-FAMILY B"/>
    <property type="match status" value="1"/>
</dbReference>
<dbReference type="InterPro" id="IPR039421">
    <property type="entry name" value="Type_1_exporter"/>
</dbReference>
<dbReference type="GO" id="GO:0034040">
    <property type="term" value="F:ATPase-coupled lipid transmembrane transporter activity"/>
    <property type="evidence" value="ECO:0007669"/>
    <property type="project" value="TreeGrafter"/>
</dbReference>
<dbReference type="PROSITE" id="PS00211">
    <property type="entry name" value="ABC_TRANSPORTER_1"/>
    <property type="match status" value="1"/>
</dbReference>
<keyword evidence="6 9" id="KW-1133">Transmembrane helix</keyword>
<dbReference type="Gene3D" id="1.20.1560.10">
    <property type="entry name" value="ABC transporter type 1, transmembrane domain"/>
    <property type="match status" value="1"/>
</dbReference>
<sequence>MCPGGPYRPPPGTRNHRDPITEQSSQDTPGGGGKPMLNALMRHRTRQSIELLRILLNGQHRKPALTGALLAACTSLLAITLLAISGWFITATAIAGLTTTTALAFNVFVPSASIRLLALARTASRYGERLFTHDATLAALAELRARLFKAWSTPRLARSLATHPAKLLFRLSTDVDALDGIYLRIAVPAFVAATSTLLTSFLIANLNILAGVASAVWIIATSAALCSGQVRKGLRPSLLKTVLIERHRSQAIDFISGQTELIMTQRFEHQQRSLARTARRIEAQEIKLAQIDSLYAIWQSLSTALLTAATLLLVVAGIGRGDFGLPWGVLAVLASLAVNEPLVSLRRALSESARTAIAVKRLAAAVAPAEPDVAGRSALDQKSVATSELTGYESPVACNTRSSIAAKPTAQNIAILCDNLSHQYEGSTHPTLKNLNLTIRSGEKVAITGPSGSGKSSLLELLAGELSPSSGTAACHTCTLLRQLPQLFNDTVAENLRIAAPQATDESLWCALRAAGLAQDIRQQPDGLNTMLGETGLGLSAGQKRRLALARLLLLNRSTWLLDEPTEGLDGPLANDILDRLFKSASGQTIVVATHLHREARHADRIIEIRHGQITASAERASPRFQHLLSTLRPD</sequence>
<gene>
    <name evidence="12" type="ORF">DBV39_10745</name>
</gene>
<dbReference type="KEGG" id="boz:DBV39_10745"/>
<reference evidence="12 13" key="1">
    <citation type="submission" date="2018-04" db="EMBL/GenBank/DDBJ databases">
        <title>Bordetella sp. HZ20 isolated from seawater.</title>
        <authorList>
            <person name="Sun C."/>
        </authorList>
    </citation>
    <scope>NUCLEOTIDE SEQUENCE [LARGE SCALE GENOMIC DNA]</scope>
    <source>
        <strain evidence="12 13">HZ20</strain>
    </source>
</reference>
<proteinExistence type="predicted"/>
<evidence type="ECO:0000256" key="6">
    <source>
        <dbReference type="ARBA" id="ARBA00022989"/>
    </source>
</evidence>
<keyword evidence="13" id="KW-1185">Reference proteome</keyword>